<feature type="region of interest" description="Disordered" evidence="5">
    <location>
        <begin position="748"/>
        <end position="854"/>
    </location>
</feature>
<accession>A0AAE1L3D5</accession>
<evidence type="ECO:0000256" key="5">
    <source>
        <dbReference type="SAM" id="MobiDB-lite"/>
    </source>
</evidence>
<feature type="region of interest" description="Disordered" evidence="5">
    <location>
        <begin position="564"/>
        <end position="595"/>
    </location>
</feature>
<dbReference type="EMBL" id="JAWQEG010000136">
    <property type="protein sequence ID" value="KAK3894188.1"/>
    <property type="molecule type" value="Genomic_DNA"/>
</dbReference>
<evidence type="ECO:0000256" key="1">
    <source>
        <dbReference type="ARBA" id="ARBA00022723"/>
    </source>
</evidence>
<dbReference type="SUPFAM" id="SSF143503">
    <property type="entry name" value="PUG domain-like"/>
    <property type="match status" value="1"/>
</dbReference>
<feature type="region of interest" description="Disordered" evidence="5">
    <location>
        <begin position="703"/>
        <end position="735"/>
    </location>
</feature>
<dbReference type="PANTHER" id="PTHR15326:SF2">
    <property type="entry name" value="PROTEIN TAMOZHENNIC"/>
    <property type="match status" value="1"/>
</dbReference>
<feature type="compositionally biased region" description="Polar residues" evidence="5">
    <location>
        <begin position="845"/>
        <end position="854"/>
    </location>
</feature>
<dbReference type="InterPro" id="IPR036339">
    <property type="entry name" value="PUB-like_dom_sf"/>
</dbReference>
<dbReference type="InterPro" id="IPR001876">
    <property type="entry name" value="Znf_RanBP2"/>
</dbReference>
<proteinExistence type="predicted"/>
<dbReference type="SMART" id="SM00547">
    <property type="entry name" value="ZnF_RBZ"/>
    <property type="match status" value="2"/>
</dbReference>
<keyword evidence="2 4" id="KW-0863">Zinc-finger</keyword>
<sequence>MYHMAMPPHMGGPHPPTVHSPLFPSPILPPPMPHSYAMHAFPTSHLAAAVPTSHSTQQQHQQHSSVAAAAAGAANVTLPVGTGNSAMLTHPSPMLSQPSPVYPSQTSVYVNPYLGPTLPHTHAHPHPAHQHPPQLVYGMPTGVGVGPPPGLLPPQQSGGQTSGPPPPPGPVMSVDEELMEEMSTLHLGYIETEDSPHKLEQREKLERVIMEYLAITPHSHKFIFHQISDVLESSISRVNDFSAYSAACAFDALAQYAANLIAQPWRREFRQIKLYSGFWVHQVSRRLLGAESILSLMGYAPCPTPPNSTRPDSSFLVLEGVLDPDLISRLALDCLIAYCECQVMKKISEGVREFGLSYRQILQYRQLHVGGVDVTVRHLLFTLRQRLHPQVQPEVNHRQTSTSSTTGPPLPVRQSSVGGTSSSPSSLSAPHQPTPPTHSSQDKSGGDQQRTNMAGVSGGGGGSSGGEQRGNSYHHHHHHHMGHHPTTTTSQGPNHSPLPPPQPPAPPPSYSRSADTPDTGKSLSSVGVVPGGQVPTAKLIDLDSSHEALAPRPSHLLPKVLPHKRSVKVPGPGNRVLPPLDTSEATPPPPPPPEVFQAGTLDEHLEATLSLVKDPNRNSATLTSPNDQGATSWETWDFVYRGLEKRGYNKDIGDRGDILHQITRQNLYSEAVAQGKNTSLNNKKDMTKSKPLSINQALQALALNETRERVERPPPSSKSSYSASHGAGPDVFPNLTKRNSLYDNISAGFETAPQDSDDYEDRKPPLKKTSNLSRVDNRLDPANKMNVSSSSSPRSMSSKGSHSRHDIPSENSRSSATVPTLQTTTIPPTITMGGREGGSDIWPRDSQQTSRENTMSAPWSCTTCTFLNDKGRTACDMCGKSKMPGPEVKPLISGGRQCPQCTLINEREAMDCSACGVHLEGSSTYI</sequence>
<feature type="domain" description="RanBP2-type" evidence="6">
    <location>
        <begin position="851"/>
        <end position="884"/>
    </location>
</feature>
<feature type="compositionally biased region" description="Gly residues" evidence="5">
    <location>
        <begin position="456"/>
        <end position="468"/>
    </location>
</feature>
<evidence type="ECO:0000256" key="2">
    <source>
        <dbReference type="ARBA" id="ARBA00022771"/>
    </source>
</evidence>
<dbReference type="Pfam" id="PF21388">
    <property type="entry name" value="SPATA2_PUB-like"/>
    <property type="match status" value="1"/>
</dbReference>
<feature type="compositionally biased region" description="Low complexity" evidence="5">
    <location>
        <begin position="817"/>
        <end position="831"/>
    </location>
</feature>
<keyword evidence="8" id="KW-1185">Reference proteome</keyword>
<dbReference type="Gene3D" id="1.20.58.2190">
    <property type="match status" value="1"/>
</dbReference>
<feature type="compositionally biased region" description="Low complexity" evidence="5">
    <location>
        <begin position="484"/>
        <end position="495"/>
    </location>
</feature>
<dbReference type="Gene3D" id="2.30.30.380">
    <property type="entry name" value="Zn-finger domain of Sec23/24"/>
    <property type="match status" value="1"/>
</dbReference>
<feature type="region of interest" description="Disordered" evidence="5">
    <location>
        <begin position="143"/>
        <end position="173"/>
    </location>
</feature>
<evidence type="ECO:0000259" key="6">
    <source>
        <dbReference type="PROSITE" id="PS50199"/>
    </source>
</evidence>
<dbReference type="Proteomes" id="UP001286313">
    <property type="component" value="Unassembled WGS sequence"/>
</dbReference>
<dbReference type="PROSITE" id="PS50199">
    <property type="entry name" value="ZF_RANBP2_2"/>
    <property type="match status" value="1"/>
</dbReference>
<organism evidence="7 8">
    <name type="scientific">Petrolisthes cinctipes</name>
    <name type="common">Flat porcelain crab</name>
    <dbReference type="NCBI Taxonomy" id="88211"/>
    <lineage>
        <taxon>Eukaryota</taxon>
        <taxon>Metazoa</taxon>
        <taxon>Ecdysozoa</taxon>
        <taxon>Arthropoda</taxon>
        <taxon>Crustacea</taxon>
        <taxon>Multicrustacea</taxon>
        <taxon>Malacostraca</taxon>
        <taxon>Eumalacostraca</taxon>
        <taxon>Eucarida</taxon>
        <taxon>Decapoda</taxon>
        <taxon>Pleocyemata</taxon>
        <taxon>Anomura</taxon>
        <taxon>Galatheoidea</taxon>
        <taxon>Porcellanidae</taxon>
        <taxon>Petrolisthes</taxon>
    </lineage>
</organism>
<name>A0AAE1L3D5_PETCI</name>
<comment type="caution">
    <text evidence="7">The sequence shown here is derived from an EMBL/GenBank/DDBJ whole genome shotgun (WGS) entry which is preliminary data.</text>
</comment>
<gene>
    <name evidence="7" type="ORF">Pcinc_002045</name>
</gene>
<keyword evidence="1" id="KW-0479">Metal-binding</keyword>
<dbReference type="PROSITE" id="PS01358">
    <property type="entry name" value="ZF_RANBP2_1"/>
    <property type="match status" value="1"/>
</dbReference>
<dbReference type="CDD" id="cd09212">
    <property type="entry name" value="PUB"/>
    <property type="match status" value="1"/>
</dbReference>
<dbReference type="AlphaFoldDB" id="A0AAE1L3D5"/>
<evidence type="ECO:0000256" key="3">
    <source>
        <dbReference type="ARBA" id="ARBA00022833"/>
    </source>
</evidence>
<feature type="compositionally biased region" description="Low complexity" evidence="5">
    <location>
        <begin position="788"/>
        <end position="800"/>
    </location>
</feature>
<evidence type="ECO:0000313" key="8">
    <source>
        <dbReference type="Proteomes" id="UP001286313"/>
    </source>
</evidence>
<feature type="compositionally biased region" description="Pro residues" evidence="5">
    <location>
        <begin position="496"/>
        <end position="509"/>
    </location>
</feature>
<dbReference type="PANTHER" id="PTHR15326">
    <property type="entry name" value="SPERMATOGENESIS-ASSOCIATED PROTEIN 2/TAMOZHENNIC"/>
    <property type="match status" value="1"/>
</dbReference>
<dbReference type="GO" id="GO:0005737">
    <property type="term" value="C:cytoplasm"/>
    <property type="evidence" value="ECO:0007669"/>
    <property type="project" value="TreeGrafter"/>
</dbReference>
<feature type="compositionally biased region" description="Basic residues" evidence="5">
    <location>
        <begin position="472"/>
        <end position="483"/>
    </location>
</feature>
<evidence type="ECO:0000313" key="7">
    <source>
        <dbReference type="EMBL" id="KAK3894188.1"/>
    </source>
</evidence>
<feature type="region of interest" description="Disordered" evidence="5">
    <location>
        <begin position="391"/>
        <end position="530"/>
    </location>
</feature>
<dbReference type="InterPro" id="IPR036443">
    <property type="entry name" value="Znf_RanBP2_sf"/>
</dbReference>
<dbReference type="InterPro" id="IPR048839">
    <property type="entry name" value="SPATA2_PUB-like"/>
</dbReference>
<feature type="compositionally biased region" description="Low complexity" evidence="5">
    <location>
        <begin position="520"/>
        <end position="530"/>
    </location>
</feature>
<dbReference type="SUPFAM" id="SSF90209">
    <property type="entry name" value="Ran binding protein zinc finger-like"/>
    <property type="match status" value="1"/>
</dbReference>
<protein>
    <recommendedName>
        <fullName evidence="6">RanBP2-type domain-containing protein</fullName>
    </recommendedName>
</protein>
<evidence type="ECO:0000256" key="4">
    <source>
        <dbReference type="PROSITE-ProRule" id="PRU00322"/>
    </source>
</evidence>
<reference evidence="7" key="1">
    <citation type="submission" date="2023-10" db="EMBL/GenBank/DDBJ databases">
        <title>Genome assemblies of two species of porcelain crab, Petrolisthes cinctipes and Petrolisthes manimaculis (Anomura: Porcellanidae).</title>
        <authorList>
            <person name="Angst P."/>
        </authorList>
    </citation>
    <scope>NUCLEOTIDE SEQUENCE</scope>
    <source>
        <strain evidence="7">PB745_01</strain>
        <tissue evidence="7">Gill</tissue>
    </source>
</reference>
<dbReference type="Pfam" id="PF00641">
    <property type="entry name" value="Zn_ribbon_RanBP"/>
    <property type="match status" value="1"/>
</dbReference>
<keyword evidence="3" id="KW-0862">Zinc</keyword>
<dbReference type="GO" id="GO:0008270">
    <property type="term" value="F:zinc ion binding"/>
    <property type="evidence" value="ECO:0007669"/>
    <property type="project" value="UniProtKB-KW"/>
</dbReference>
<feature type="compositionally biased region" description="Low complexity" evidence="5">
    <location>
        <begin position="415"/>
        <end position="428"/>
    </location>
</feature>